<dbReference type="InterPro" id="IPR046837">
    <property type="entry name" value="Laa1/Sip1/HEATR5-like_HEAT"/>
</dbReference>
<dbReference type="InterPro" id="IPR016024">
    <property type="entry name" value="ARM-type_fold"/>
</dbReference>
<dbReference type="GO" id="GO:0005829">
    <property type="term" value="C:cytosol"/>
    <property type="evidence" value="ECO:0007669"/>
    <property type="project" value="GOC"/>
</dbReference>
<name>A0A8T1GRG4_9STRA</name>
<dbReference type="GO" id="GO:0005794">
    <property type="term" value="C:Golgi apparatus"/>
    <property type="evidence" value="ECO:0007669"/>
    <property type="project" value="TreeGrafter"/>
</dbReference>
<dbReference type="GO" id="GO:0008104">
    <property type="term" value="P:intracellular protein localization"/>
    <property type="evidence" value="ECO:0007669"/>
    <property type="project" value="TreeGrafter"/>
</dbReference>
<dbReference type="GO" id="GO:0016020">
    <property type="term" value="C:membrane"/>
    <property type="evidence" value="ECO:0007669"/>
    <property type="project" value="TreeGrafter"/>
</dbReference>
<accession>A0A8T1GRG4</accession>
<dbReference type="Pfam" id="PF20210">
    <property type="entry name" value="Laa1_Sip1_HTR5"/>
    <property type="match status" value="1"/>
</dbReference>
<organism evidence="1 2">
    <name type="scientific">Phytophthora cactorum</name>
    <dbReference type="NCBI Taxonomy" id="29920"/>
    <lineage>
        <taxon>Eukaryota</taxon>
        <taxon>Sar</taxon>
        <taxon>Stramenopiles</taxon>
        <taxon>Oomycota</taxon>
        <taxon>Peronosporomycetes</taxon>
        <taxon>Peronosporales</taxon>
        <taxon>Peronosporaceae</taxon>
        <taxon>Phytophthora</taxon>
    </lineage>
</organism>
<dbReference type="GO" id="GO:0042147">
    <property type="term" value="P:retrograde transport, endosome to Golgi"/>
    <property type="evidence" value="ECO:0007669"/>
    <property type="project" value="TreeGrafter"/>
</dbReference>
<dbReference type="PANTHER" id="PTHR21663:SF0">
    <property type="entry name" value="HEAT REPEAT-CONTAINING PROTEIN 5B"/>
    <property type="match status" value="1"/>
</dbReference>
<evidence type="ECO:0000313" key="1">
    <source>
        <dbReference type="EMBL" id="KAG3196557.1"/>
    </source>
</evidence>
<evidence type="ECO:0000313" key="2">
    <source>
        <dbReference type="Proteomes" id="UP000760860"/>
    </source>
</evidence>
<dbReference type="Proteomes" id="UP000760860">
    <property type="component" value="Unassembled WGS sequence"/>
</dbReference>
<gene>
    <name evidence="1" type="ORF">PC129_g24673</name>
</gene>
<dbReference type="EMBL" id="RCMV01004020">
    <property type="protein sequence ID" value="KAG3196557.1"/>
    <property type="molecule type" value="Genomic_DNA"/>
</dbReference>
<comment type="caution">
    <text evidence="1">The sequence shown here is derived from an EMBL/GenBank/DDBJ whole genome shotgun (WGS) entry which is preliminary data.</text>
</comment>
<dbReference type="AlphaFoldDB" id="A0A8T1GRG4"/>
<dbReference type="GO" id="GO:0030139">
    <property type="term" value="C:endocytic vesicle"/>
    <property type="evidence" value="ECO:0007669"/>
    <property type="project" value="TreeGrafter"/>
</dbReference>
<dbReference type="PANTHER" id="PTHR21663">
    <property type="entry name" value="HYPOTHETICAL HEAT DOMAIN-CONTAINING"/>
    <property type="match status" value="1"/>
</dbReference>
<feature type="non-terminal residue" evidence="1">
    <location>
        <position position="1"/>
    </location>
</feature>
<dbReference type="GO" id="GO:0006897">
    <property type="term" value="P:endocytosis"/>
    <property type="evidence" value="ECO:0007669"/>
    <property type="project" value="TreeGrafter"/>
</dbReference>
<sequence>GSKGSGLPELKDEEVAGFAAAGGVEISEKGAPATSEVEPLRWQVTTFAMSCVNEMFSLVAKDVTANGESQAQTDLQNKVADVVRMAFSASTSSVPELRIWGLKIIGAVLKMFGKTPDPDFEEAMLLEQYQAQISSALTPAFAADSSPELASEAVNVCASFISMGIVTAVDRMGRILKTPVTALENFSKDSENAAIGDLKGLSSNAQVMVKISVYSAWAELQVAGSEQQYLLDVLKPHIESLAPLWLESLREFARLRIEPGDIAPVLPGCMAKVG</sequence>
<dbReference type="InterPro" id="IPR040108">
    <property type="entry name" value="Laa1/Sip1/HEATR5"/>
</dbReference>
<dbReference type="SUPFAM" id="SSF48371">
    <property type="entry name" value="ARM repeat"/>
    <property type="match status" value="1"/>
</dbReference>
<protein>
    <submittedName>
        <fullName evidence="1">Uncharacterized protein</fullName>
    </submittedName>
</protein>
<reference evidence="1" key="1">
    <citation type="submission" date="2018-05" db="EMBL/GenBank/DDBJ databases">
        <title>Effector identification in a new, highly contiguous assembly of the strawberry crown rot pathogen Phytophthora cactorum.</title>
        <authorList>
            <person name="Armitage A.D."/>
            <person name="Nellist C.F."/>
            <person name="Bates H."/>
            <person name="Vickerstaff R.J."/>
            <person name="Harrison R.J."/>
        </authorList>
    </citation>
    <scope>NUCLEOTIDE SEQUENCE</scope>
    <source>
        <strain evidence="1">P421</strain>
    </source>
</reference>
<proteinExistence type="predicted"/>